<keyword evidence="3" id="KW-1185">Reference proteome</keyword>
<evidence type="ECO:0000313" key="2">
    <source>
        <dbReference type="EMBL" id="KUP92760.1"/>
    </source>
</evidence>
<reference evidence="2 3" key="1">
    <citation type="submission" date="2015-12" db="EMBL/GenBank/DDBJ databases">
        <title>Genome sequence of the marine Rhodobacteraceae strain O3.65, Candidatus Tritonibacter horizontis.</title>
        <authorList>
            <person name="Poehlein A."/>
            <person name="Giebel H.A."/>
            <person name="Voget S."/>
            <person name="Brinkhoff T."/>
        </authorList>
    </citation>
    <scope>NUCLEOTIDE SEQUENCE [LARGE SCALE GENOMIC DNA]</scope>
    <source>
        <strain evidence="2 3">O3.65</strain>
    </source>
</reference>
<sequence>MMPLPPEPGLSAPRLPRATPKQPEFLRKRIKMLPSPITRCHAALFCGSDFASKKQDHPTRKKNVQFKLVFCHIRAVWEYSINQILTVCALSRAVLMPFAAAFSGRTLSC</sequence>
<organism evidence="2 3">
    <name type="scientific">Tritonibacter horizontis</name>
    <dbReference type="NCBI Taxonomy" id="1768241"/>
    <lineage>
        <taxon>Bacteria</taxon>
        <taxon>Pseudomonadati</taxon>
        <taxon>Pseudomonadota</taxon>
        <taxon>Alphaproteobacteria</taxon>
        <taxon>Rhodobacterales</taxon>
        <taxon>Paracoccaceae</taxon>
        <taxon>Tritonibacter</taxon>
    </lineage>
</organism>
<evidence type="ECO:0000256" key="1">
    <source>
        <dbReference type="SAM" id="MobiDB-lite"/>
    </source>
</evidence>
<accession>A0A132BYG3</accession>
<name>A0A132BYG3_9RHOB</name>
<gene>
    <name evidence="2" type="ORF">TRIHO_23750</name>
</gene>
<protein>
    <submittedName>
        <fullName evidence="2">Uncharacterized protein</fullName>
    </submittedName>
</protein>
<comment type="caution">
    <text evidence="2">The sequence shown here is derived from an EMBL/GenBank/DDBJ whole genome shotgun (WGS) entry which is preliminary data.</text>
</comment>
<dbReference type="EMBL" id="LPUY01000070">
    <property type="protein sequence ID" value="KUP92760.1"/>
    <property type="molecule type" value="Genomic_DNA"/>
</dbReference>
<evidence type="ECO:0000313" key="3">
    <source>
        <dbReference type="Proteomes" id="UP000068382"/>
    </source>
</evidence>
<proteinExistence type="predicted"/>
<feature type="region of interest" description="Disordered" evidence="1">
    <location>
        <begin position="1"/>
        <end position="21"/>
    </location>
</feature>
<dbReference type="AlphaFoldDB" id="A0A132BYG3"/>
<dbReference type="Proteomes" id="UP000068382">
    <property type="component" value="Unassembled WGS sequence"/>
</dbReference>